<dbReference type="InterPro" id="IPR027417">
    <property type="entry name" value="P-loop_NTPase"/>
</dbReference>
<evidence type="ECO:0000256" key="5">
    <source>
        <dbReference type="ARBA" id="ARBA00022741"/>
    </source>
</evidence>
<evidence type="ECO:0000256" key="2">
    <source>
        <dbReference type="ARBA" id="ARBA00009638"/>
    </source>
</evidence>
<keyword evidence="9 10" id="KW-0131">Cell cycle</keyword>
<organism evidence="13 14">
    <name type="scientific">Nitratidesulfovibrio oxamicus</name>
    <dbReference type="NCBI Taxonomy" id="32016"/>
    <lineage>
        <taxon>Bacteria</taxon>
        <taxon>Pseudomonadati</taxon>
        <taxon>Thermodesulfobacteriota</taxon>
        <taxon>Desulfovibrionia</taxon>
        <taxon>Desulfovibrionales</taxon>
        <taxon>Desulfovibrionaceae</taxon>
        <taxon>Nitratidesulfovibrio</taxon>
    </lineage>
</organism>
<dbReference type="Gene3D" id="3.40.50.300">
    <property type="entry name" value="P-loop containing nucleotide triphosphate hydrolases"/>
    <property type="match status" value="1"/>
</dbReference>
<dbReference type="CDD" id="cd01876">
    <property type="entry name" value="YihA_EngB"/>
    <property type="match status" value="1"/>
</dbReference>
<reference evidence="13 14" key="1">
    <citation type="submission" date="2019-08" db="EMBL/GenBank/DDBJ databases">
        <authorList>
            <person name="Luo N."/>
        </authorList>
    </citation>
    <scope>NUCLEOTIDE SEQUENCE [LARGE SCALE GENOMIC DNA]</scope>
    <source>
        <strain evidence="13 14">NCIMB 9442</strain>
    </source>
</reference>
<evidence type="ECO:0000256" key="11">
    <source>
        <dbReference type="SAM" id="MobiDB-lite"/>
    </source>
</evidence>
<dbReference type="InterPro" id="IPR030393">
    <property type="entry name" value="G_ENGB_dom"/>
</dbReference>
<keyword evidence="3 10" id="KW-0132">Cell division</keyword>
<keyword evidence="4" id="KW-0479">Metal-binding</keyword>
<evidence type="ECO:0000256" key="1">
    <source>
        <dbReference type="ARBA" id="ARBA00001946"/>
    </source>
</evidence>
<dbReference type="HAMAP" id="MF_00321">
    <property type="entry name" value="GTPase_EngB"/>
    <property type="match status" value="1"/>
</dbReference>
<evidence type="ECO:0000256" key="8">
    <source>
        <dbReference type="ARBA" id="ARBA00023210"/>
    </source>
</evidence>
<keyword evidence="6" id="KW-0460">Magnesium</keyword>
<proteinExistence type="inferred from homology"/>
<evidence type="ECO:0000256" key="7">
    <source>
        <dbReference type="ARBA" id="ARBA00023134"/>
    </source>
</evidence>
<keyword evidence="7 10" id="KW-0342">GTP-binding</keyword>
<evidence type="ECO:0000313" key="13">
    <source>
        <dbReference type="EMBL" id="MBG3875616.1"/>
    </source>
</evidence>
<comment type="cofactor">
    <cofactor evidence="1">
        <name>Mg(2+)</name>
        <dbReference type="ChEBI" id="CHEBI:18420"/>
    </cofactor>
</comment>
<dbReference type="InterPro" id="IPR006073">
    <property type="entry name" value="GTP-bd"/>
</dbReference>
<feature type="region of interest" description="Disordered" evidence="11">
    <location>
        <begin position="208"/>
        <end position="258"/>
    </location>
</feature>
<keyword evidence="14" id="KW-1185">Reference proteome</keyword>
<evidence type="ECO:0000256" key="6">
    <source>
        <dbReference type="ARBA" id="ARBA00022842"/>
    </source>
</evidence>
<gene>
    <name evidence="10" type="primary">engB</name>
    <name evidence="13" type="ORF">FVW20_00875</name>
</gene>
<keyword evidence="8 10" id="KW-0717">Septation</keyword>
<dbReference type="PANTHER" id="PTHR11649">
    <property type="entry name" value="MSS1/TRME-RELATED GTP-BINDING PROTEIN"/>
    <property type="match status" value="1"/>
</dbReference>
<dbReference type="InterPro" id="IPR019987">
    <property type="entry name" value="GTP-bd_ribosome_bio_YsxC"/>
</dbReference>
<evidence type="ECO:0000256" key="10">
    <source>
        <dbReference type="HAMAP-Rule" id="MF_00321"/>
    </source>
</evidence>
<evidence type="ECO:0000256" key="4">
    <source>
        <dbReference type="ARBA" id="ARBA00022723"/>
    </source>
</evidence>
<dbReference type="EMBL" id="VRYY01000017">
    <property type="protein sequence ID" value="MBG3875616.1"/>
    <property type="molecule type" value="Genomic_DNA"/>
</dbReference>
<keyword evidence="5 10" id="KW-0547">Nucleotide-binding</keyword>
<evidence type="ECO:0000256" key="9">
    <source>
        <dbReference type="ARBA" id="ARBA00023306"/>
    </source>
</evidence>
<dbReference type="Proteomes" id="UP001194469">
    <property type="component" value="Unassembled WGS sequence"/>
</dbReference>
<comment type="similarity">
    <text evidence="2 10">Belongs to the TRAFAC class TrmE-Era-EngA-EngB-Septin-like GTPase superfamily. EngB GTPase family.</text>
</comment>
<name>A0ABS0IZQ3_9BACT</name>
<dbReference type="PROSITE" id="PS51706">
    <property type="entry name" value="G_ENGB"/>
    <property type="match status" value="1"/>
</dbReference>
<evidence type="ECO:0000313" key="14">
    <source>
        <dbReference type="Proteomes" id="UP001194469"/>
    </source>
</evidence>
<dbReference type="NCBIfam" id="TIGR03598">
    <property type="entry name" value="GTPase_YsxC"/>
    <property type="match status" value="1"/>
</dbReference>
<protein>
    <recommendedName>
        <fullName evidence="10">Probable GTP-binding protein EngB</fullName>
    </recommendedName>
</protein>
<dbReference type="Pfam" id="PF01926">
    <property type="entry name" value="MMR_HSR1"/>
    <property type="match status" value="1"/>
</dbReference>
<evidence type="ECO:0000259" key="12">
    <source>
        <dbReference type="PROSITE" id="PS51706"/>
    </source>
</evidence>
<accession>A0ABS0IZQ3</accession>
<sequence>MQPVLELEATVYTLEQMRAFDAPQIAFAGRSNVGKSSLVNALARRKALAKISATPGKTRSINYYRVKPDGFYVVDLPGYGYAKCSKEERQKWAELIERYLSTCPTLKGLTVLLDSRLEPQQLDLDLTSFARKSGITLLPVLTKADKCSQRERAERQRQWRDILGGIAPLVVSAKTGMGVDNLWASLRRVVAAGEVRGSALLDPFGSAKRDVPLADVPPQGGLTGGSKGVSDATSKVAPDAASNGLMPPEDSGSGASAE</sequence>
<dbReference type="PANTHER" id="PTHR11649:SF13">
    <property type="entry name" value="ENGB-TYPE G DOMAIN-CONTAINING PROTEIN"/>
    <property type="match status" value="1"/>
</dbReference>
<comment type="caution">
    <text evidence="13">The sequence shown here is derived from an EMBL/GenBank/DDBJ whole genome shotgun (WGS) entry which is preliminary data.</text>
</comment>
<feature type="domain" description="EngB-type G" evidence="12">
    <location>
        <begin position="21"/>
        <end position="192"/>
    </location>
</feature>
<dbReference type="SUPFAM" id="SSF52540">
    <property type="entry name" value="P-loop containing nucleoside triphosphate hydrolases"/>
    <property type="match status" value="1"/>
</dbReference>
<evidence type="ECO:0000256" key="3">
    <source>
        <dbReference type="ARBA" id="ARBA00022618"/>
    </source>
</evidence>
<comment type="function">
    <text evidence="10">Necessary for normal cell division and for the maintenance of normal septation.</text>
</comment>